<reference evidence="1 2" key="1">
    <citation type="submission" date="2020-08" db="EMBL/GenBank/DDBJ databases">
        <title>Genomic Encyclopedia of Archaeal and Bacterial Type Strains, Phase II (KMG-II): from individual species to whole genera.</title>
        <authorList>
            <person name="Goeker M."/>
        </authorList>
    </citation>
    <scope>NUCLEOTIDE SEQUENCE [LARGE SCALE GENOMIC DNA]</scope>
    <source>
        <strain evidence="1 2">DSM 43850</strain>
    </source>
</reference>
<sequence length="39" mass="4202">MKGTFETSTVPKVPFMALAGLVVTHKVDKRLIPTNTLGC</sequence>
<dbReference type="EMBL" id="JACJID010000009">
    <property type="protein sequence ID" value="MBA8931596.1"/>
    <property type="molecule type" value="Genomic_DNA"/>
</dbReference>
<keyword evidence="2" id="KW-1185">Reference proteome</keyword>
<protein>
    <submittedName>
        <fullName evidence="1">Uncharacterized protein</fullName>
    </submittedName>
</protein>
<name>A0ABR6BYB2_9PSEU</name>
<evidence type="ECO:0000313" key="1">
    <source>
        <dbReference type="EMBL" id="MBA8931596.1"/>
    </source>
</evidence>
<organism evidence="1 2">
    <name type="scientific">Kutzneria viridogrisea</name>
    <dbReference type="NCBI Taxonomy" id="47990"/>
    <lineage>
        <taxon>Bacteria</taxon>
        <taxon>Bacillati</taxon>
        <taxon>Actinomycetota</taxon>
        <taxon>Actinomycetes</taxon>
        <taxon>Pseudonocardiales</taxon>
        <taxon>Pseudonocardiaceae</taxon>
        <taxon>Kutzneria</taxon>
    </lineage>
</organism>
<dbReference type="Proteomes" id="UP000517916">
    <property type="component" value="Unassembled WGS sequence"/>
</dbReference>
<evidence type="ECO:0000313" key="2">
    <source>
        <dbReference type="Proteomes" id="UP000517916"/>
    </source>
</evidence>
<accession>A0ABR6BYB2</accession>
<proteinExistence type="predicted"/>
<comment type="caution">
    <text evidence="1">The sequence shown here is derived from an EMBL/GenBank/DDBJ whole genome shotgun (WGS) entry which is preliminary data.</text>
</comment>
<gene>
    <name evidence="1" type="ORF">BC739_008848</name>
</gene>